<dbReference type="AlphaFoldDB" id="A0A378YE44"/>
<protein>
    <submittedName>
        <fullName evidence="3">Predicted membrane protein</fullName>
    </submittedName>
</protein>
<keyword evidence="1" id="KW-1133">Transmembrane helix</keyword>
<proteinExistence type="predicted"/>
<dbReference type="InterPro" id="IPR028087">
    <property type="entry name" value="Tad_N"/>
</dbReference>
<dbReference type="InterPro" id="IPR021202">
    <property type="entry name" value="Rv3654c-like"/>
</dbReference>
<sequence>MTDVSPARLRADAGSATVTAAWALAALLTVTLLLAQLGVVVVARHQAQSAADLAALAAAGGLDRGTDAGCAEADRVGQRMGVRIRGCVVAGWDVTVTVESGITLGPLGTRMLRASARAGPVVGPG</sequence>
<dbReference type="Proteomes" id="UP000255467">
    <property type="component" value="Unassembled WGS sequence"/>
</dbReference>
<evidence type="ECO:0000313" key="4">
    <source>
        <dbReference type="Proteomes" id="UP000255467"/>
    </source>
</evidence>
<keyword evidence="4" id="KW-1185">Reference proteome</keyword>
<evidence type="ECO:0000313" key="3">
    <source>
        <dbReference type="EMBL" id="SUA75472.1"/>
    </source>
</evidence>
<keyword evidence="1" id="KW-0472">Membrane</keyword>
<feature type="domain" description="Putative Flp pilus-assembly TadG-like N-terminal" evidence="2">
    <location>
        <begin position="14"/>
        <end position="59"/>
    </location>
</feature>
<dbReference type="STRING" id="1406858.GCA_000710895_05987"/>
<evidence type="ECO:0000256" key="1">
    <source>
        <dbReference type="SAM" id="Phobius"/>
    </source>
</evidence>
<keyword evidence="1" id="KW-0812">Transmembrane</keyword>
<dbReference type="Pfam" id="PF13400">
    <property type="entry name" value="Tad"/>
    <property type="match status" value="1"/>
</dbReference>
<dbReference type="EMBL" id="UGRY01000002">
    <property type="protein sequence ID" value="SUA75472.1"/>
    <property type="molecule type" value="Genomic_DNA"/>
</dbReference>
<gene>
    <name evidence="3" type="ORF">NCTC1934_02097</name>
</gene>
<accession>A0A378YE44</accession>
<reference evidence="3 4" key="1">
    <citation type="submission" date="2018-06" db="EMBL/GenBank/DDBJ databases">
        <authorList>
            <consortium name="Pathogen Informatics"/>
            <person name="Doyle S."/>
        </authorList>
    </citation>
    <scope>NUCLEOTIDE SEQUENCE [LARGE SCALE GENOMIC DNA]</scope>
    <source>
        <strain evidence="3 4">NCTC1934</strain>
    </source>
</reference>
<evidence type="ECO:0000259" key="2">
    <source>
        <dbReference type="Pfam" id="PF13400"/>
    </source>
</evidence>
<organism evidence="3 4">
    <name type="scientific">Nocardia otitidiscaviarum</name>
    <dbReference type="NCBI Taxonomy" id="1823"/>
    <lineage>
        <taxon>Bacteria</taxon>
        <taxon>Bacillati</taxon>
        <taxon>Actinomycetota</taxon>
        <taxon>Actinomycetes</taxon>
        <taxon>Mycobacteriales</taxon>
        <taxon>Nocardiaceae</taxon>
        <taxon>Nocardia</taxon>
    </lineage>
</organism>
<name>A0A378YE44_9NOCA</name>
<dbReference type="RefSeq" id="WP_039808907.1">
    <property type="nucleotide sequence ID" value="NZ_UGRY01000002.1"/>
</dbReference>
<dbReference type="NCBIfam" id="TIGR03816">
    <property type="entry name" value="tadE_like_DECH"/>
    <property type="match status" value="1"/>
</dbReference>
<feature type="transmembrane region" description="Helical" evidence="1">
    <location>
        <begin position="20"/>
        <end position="43"/>
    </location>
</feature>